<dbReference type="Proteomes" id="UP001234297">
    <property type="component" value="Chromosome 1"/>
</dbReference>
<evidence type="ECO:0000313" key="2">
    <source>
        <dbReference type="Proteomes" id="UP001234297"/>
    </source>
</evidence>
<protein>
    <submittedName>
        <fullName evidence="1">Uncharacterized protein</fullName>
    </submittedName>
</protein>
<reference evidence="1 2" key="1">
    <citation type="journal article" date="2022" name="Hortic Res">
        <title>A haplotype resolved chromosomal level avocado genome allows analysis of novel avocado genes.</title>
        <authorList>
            <person name="Nath O."/>
            <person name="Fletcher S.J."/>
            <person name="Hayward A."/>
            <person name="Shaw L.M."/>
            <person name="Masouleh A.K."/>
            <person name="Furtado A."/>
            <person name="Henry R.J."/>
            <person name="Mitter N."/>
        </authorList>
    </citation>
    <scope>NUCLEOTIDE SEQUENCE [LARGE SCALE GENOMIC DNA]</scope>
    <source>
        <strain evidence="2">cv. Hass</strain>
    </source>
</reference>
<proteinExistence type="predicted"/>
<accession>A0ACC2MT21</accession>
<dbReference type="EMBL" id="CM056809">
    <property type="protein sequence ID" value="KAJ8648927.1"/>
    <property type="molecule type" value="Genomic_DNA"/>
</dbReference>
<name>A0ACC2MT21_PERAE</name>
<gene>
    <name evidence="1" type="ORF">MRB53_001950</name>
</gene>
<evidence type="ECO:0000313" key="1">
    <source>
        <dbReference type="EMBL" id="KAJ8648927.1"/>
    </source>
</evidence>
<comment type="caution">
    <text evidence="1">The sequence shown here is derived from an EMBL/GenBank/DDBJ whole genome shotgun (WGS) entry which is preliminary data.</text>
</comment>
<keyword evidence="2" id="KW-1185">Reference proteome</keyword>
<organism evidence="1 2">
    <name type="scientific">Persea americana</name>
    <name type="common">Avocado</name>
    <dbReference type="NCBI Taxonomy" id="3435"/>
    <lineage>
        <taxon>Eukaryota</taxon>
        <taxon>Viridiplantae</taxon>
        <taxon>Streptophyta</taxon>
        <taxon>Embryophyta</taxon>
        <taxon>Tracheophyta</taxon>
        <taxon>Spermatophyta</taxon>
        <taxon>Magnoliopsida</taxon>
        <taxon>Magnoliidae</taxon>
        <taxon>Laurales</taxon>
        <taxon>Lauraceae</taxon>
        <taxon>Persea</taxon>
    </lineage>
</organism>
<sequence length="129" mass="14519">MSPPHTSHNGKDVAAWRGGCALHPSSEAQVPPRKPVWLDRRDYYKRRPTHGQTMLDGLAALRSRIVPGPCSRAAQRSRAWGCWQDPCTEEHRGPHRGQDRPRRPVQIFPSWKPAPRALENTAAGPPPRK</sequence>